<dbReference type="Gene3D" id="3.30.420.10">
    <property type="entry name" value="Ribonuclease H-like superfamily/Ribonuclease H"/>
    <property type="match status" value="1"/>
</dbReference>
<dbReference type="PROSITE" id="PS50994">
    <property type="entry name" value="INTEGRASE"/>
    <property type="match status" value="1"/>
</dbReference>
<dbReference type="Pfam" id="PF13683">
    <property type="entry name" value="rve_3"/>
    <property type="match status" value="1"/>
</dbReference>
<dbReference type="InterPro" id="IPR001584">
    <property type="entry name" value="Integrase_cat-core"/>
</dbReference>
<dbReference type="InterPro" id="IPR036397">
    <property type="entry name" value="RNaseH_sf"/>
</dbReference>
<evidence type="ECO:0000313" key="3">
    <source>
        <dbReference type="Proteomes" id="UP001589733"/>
    </source>
</evidence>
<gene>
    <name evidence="2" type="ORF">ACFFLM_02120</name>
</gene>
<feature type="domain" description="Integrase catalytic" evidence="1">
    <location>
        <begin position="1"/>
        <end position="76"/>
    </location>
</feature>
<keyword evidence="3" id="KW-1185">Reference proteome</keyword>
<dbReference type="PANTHER" id="PTHR47515:SF1">
    <property type="entry name" value="BLR2054 PROTEIN"/>
    <property type="match status" value="1"/>
</dbReference>
<name>A0ABV6AX65_9DEIO</name>
<sequence length="87" mass="9890">MQEVSTQNTLPGKPWQNGFAESFHSRLREECLSQDVFSSVKHARVLIEGWRAFDNAQRPHSSLSYQTPDEFAATWLTRSASHPVPCT</sequence>
<evidence type="ECO:0000313" key="2">
    <source>
        <dbReference type="EMBL" id="MFB9990786.1"/>
    </source>
</evidence>
<dbReference type="PANTHER" id="PTHR47515">
    <property type="entry name" value="LOW CALCIUM RESPONSE LOCUS PROTEIN T"/>
    <property type="match status" value="1"/>
</dbReference>
<accession>A0ABV6AX65</accession>
<dbReference type="InterPro" id="IPR012337">
    <property type="entry name" value="RNaseH-like_sf"/>
</dbReference>
<protein>
    <submittedName>
        <fullName evidence="2">Transposase</fullName>
    </submittedName>
</protein>
<organism evidence="2 3">
    <name type="scientific">Deinococcus oregonensis</name>
    <dbReference type="NCBI Taxonomy" id="1805970"/>
    <lineage>
        <taxon>Bacteria</taxon>
        <taxon>Thermotogati</taxon>
        <taxon>Deinococcota</taxon>
        <taxon>Deinococci</taxon>
        <taxon>Deinococcales</taxon>
        <taxon>Deinococcaceae</taxon>
        <taxon>Deinococcus</taxon>
    </lineage>
</organism>
<dbReference type="EMBL" id="JBHLYR010000009">
    <property type="protein sequence ID" value="MFB9990786.1"/>
    <property type="molecule type" value="Genomic_DNA"/>
</dbReference>
<proteinExistence type="predicted"/>
<comment type="caution">
    <text evidence="2">The sequence shown here is derived from an EMBL/GenBank/DDBJ whole genome shotgun (WGS) entry which is preliminary data.</text>
</comment>
<dbReference type="RefSeq" id="WP_380005064.1">
    <property type="nucleotide sequence ID" value="NZ_JBHLYR010000009.1"/>
</dbReference>
<evidence type="ECO:0000259" key="1">
    <source>
        <dbReference type="PROSITE" id="PS50994"/>
    </source>
</evidence>
<dbReference type="Proteomes" id="UP001589733">
    <property type="component" value="Unassembled WGS sequence"/>
</dbReference>
<reference evidence="2 3" key="1">
    <citation type="submission" date="2024-09" db="EMBL/GenBank/DDBJ databases">
        <authorList>
            <person name="Sun Q."/>
            <person name="Mori K."/>
        </authorList>
    </citation>
    <scope>NUCLEOTIDE SEQUENCE [LARGE SCALE GENOMIC DNA]</scope>
    <source>
        <strain evidence="2 3">JCM 13503</strain>
    </source>
</reference>
<dbReference type="SUPFAM" id="SSF53098">
    <property type="entry name" value="Ribonuclease H-like"/>
    <property type="match status" value="1"/>
</dbReference>